<dbReference type="SMART" id="SM00043">
    <property type="entry name" value="CY"/>
    <property type="match status" value="1"/>
</dbReference>
<organism evidence="6">
    <name type="scientific">Hadrurus spadix</name>
    <dbReference type="NCBI Taxonomy" id="141984"/>
    <lineage>
        <taxon>Eukaryota</taxon>
        <taxon>Metazoa</taxon>
        <taxon>Ecdysozoa</taxon>
        <taxon>Arthropoda</taxon>
        <taxon>Chelicerata</taxon>
        <taxon>Arachnida</taxon>
        <taxon>Scorpiones</taxon>
        <taxon>Iurida</taxon>
        <taxon>Iuroidea</taxon>
        <taxon>Hadrurus</taxon>
    </lineage>
</organism>
<sequence>MAKITLLFLLIVSVSATGEWEQMCKDCKETKKLAVYSTKHISFASNSIFHGKLIEILDAKEQIVAGSNYELIINIGETVCRKNNTSFEEAQNCSLQISGYFLTCVAYVWERLWLHSTEVTKFRCSPISSDV</sequence>
<feature type="chain" id="PRO_5018751353" evidence="4">
    <location>
        <begin position="17"/>
        <end position="131"/>
    </location>
</feature>
<dbReference type="CDD" id="cd00042">
    <property type="entry name" value="CY"/>
    <property type="match status" value="1"/>
</dbReference>
<evidence type="ECO:0000256" key="4">
    <source>
        <dbReference type="SAM" id="SignalP"/>
    </source>
</evidence>
<dbReference type="InterPro" id="IPR000010">
    <property type="entry name" value="Cystatin_dom"/>
</dbReference>
<dbReference type="SUPFAM" id="SSF54403">
    <property type="entry name" value="Cystatin/monellin"/>
    <property type="match status" value="1"/>
</dbReference>
<reference evidence="6" key="1">
    <citation type="submission" date="2016-11" db="EMBL/GenBank/DDBJ databases">
        <title>Venom-gland transcriptomics and venom proteomics of the black-back scorpion (Hadrurus spadix) reveal detectability challenges and an unexplored realm of animal toxin diversity.</title>
        <authorList>
            <person name="Rokyta D.R."/>
            <person name="Ward M.J."/>
        </authorList>
    </citation>
    <scope>NUCLEOTIDE SEQUENCE</scope>
    <source>
        <tissue evidence="6">Venom gland</tissue>
    </source>
</reference>
<feature type="domain" description="Cystatin" evidence="5">
    <location>
        <begin position="15"/>
        <end position="125"/>
    </location>
</feature>
<dbReference type="AlphaFoldDB" id="A0A1W7RAN6"/>
<dbReference type="GO" id="GO:0031982">
    <property type="term" value="C:vesicle"/>
    <property type="evidence" value="ECO:0007669"/>
    <property type="project" value="TreeGrafter"/>
</dbReference>
<feature type="signal peptide" evidence="4">
    <location>
        <begin position="1"/>
        <end position="16"/>
    </location>
</feature>
<keyword evidence="4" id="KW-0732">Signal</keyword>
<dbReference type="GO" id="GO:0004869">
    <property type="term" value="F:cysteine-type endopeptidase inhibitor activity"/>
    <property type="evidence" value="ECO:0007669"/>
    <property type="project" value="UniProtKB-KW"/>
</dbReference>
<evidence type="ECO:0000256" key="3">
    <source>
        <dbReference type="ARBA" id="ARBA00022704"/>
    </source>
</evidence>
<dbReference type="Pfam" id="PF00031">
    <property type="entry name" value="Cystatin"/>
    <property type="match status" value="1"/>
</dbReference>
<dbReference type="PANTHER" id="PTHR46186:SF2">
    <property type="entry name" value="CYSTATIN"/>
    <property type="match status" value="1"/>
</dbReference>
<dbReference type="Gene3D" id="3.10.450.10">
    <property type="match status" value="1"/>
</dbReference>
<dbReference type="GO" id="GO:0005615">
    <property type="term" value="C:extracellular space"/>
    <property type="evidence" value="ECO:0007669"/>
    <property type="project" value="TreeGrafter"/>
</dbReference>
<evidence type="ECO:0000256" key="2">
    <source>
        <dbReference type="ARBA" id="ARBA00022690"/>
    </source>
</evidence>
<dbReference type="EMBL" id="GFAH01000170">
    <property type="protein sequence ID" value="JAV48219.1"/>
    <property type="molecule type" value="Transcribed_RNA"/>
</dbReference>
<keyword evidence="3" id="KW-0789">Thiol protease inhibitor</keyword>
<dbReference type="PANTHER" id="PTHR46186">
    <property type="entry name" value="CYSTATIN"/>
    <property type="match status" value="1"/>
</dbReference>
<dbReference type="InterPro" id="IPR018073">
    <property type="entry name" value="Prot_inh_cystat_CS"/>
</dbReference>
<accession>A0A1W7RAN6</accession>
<dbReference type="InterPro" id="IPR046350">
    <property type="entry name" value="Cystatin_sf"/>
</dbReference>
<protein>
    <submittedName>
        <fullName evidence="6">Cystatin</fullName>
    </submittedName>
</protein>
<dbReference type="GO" id="GO:0005737">
    <property type="term" value="C:cytoplasm"/>
    <property type="evidence" value="ECO:0007669"/>
    <property type="project" value="TreeGrafter"/>
</dbReference>
<evidence type="ECO:0000313" key="6">
    <source>
        <dbReference type="EMBL" id="JAV48219.1"/>
    </source>
</evidence>
<keyword evidence="2" id="KW-0646">Protease inhibitor</keyword>
<comment type="similarity">
    <text evidence="1">Belongs to the cystatin family.</text>
</comment>
<dbReference type="PROSITE" id="PS00287">
    <property type="entry name" value="CYSTATIN"/>
    <property type="match status" value="1"/>
</dbReference>
<proteinExistence type="inferred from homology"/>
<name>A0A1W7RAN6_9SCOR</name>
<evidence type="ECO:0000256" key="1">
    <source>
        <dbReference type="ARBA" id="ARBA00009403"/>
    </source>
</evidence>
<evidence type="ECO:0000259" key="5">
    <source>
        <dbReference type="SMART" id="SM00043"/>
    </source>
</evidence>